<dbReference type="SMART" id="SM00091">
    <property type="entry name" value="PAS"/>
    <property type="match status" value="1"/>
</dbReference>
<gene>
    <name evidence="3" type="ORF">LQG66_25075</name>
</gene>
<sequence length="366" mass="40164">MNSVVSDIYDAVLNPGLWGVALQRIARFVGGRRDELRFDDLAAGFVLAGHDIGSDLEYMLMHSELYGDFDPFTAVSLLDVEEVLSLLELTPHRDECAHLVYRERRRSNGTATGLMMGARRDPHRRVDVNRNDSDDAVDDDMIGRISLVAPHVRRAILIAKVFGRKLSEAATFSSILDRLRAGLFLIDRDGRIVHANAPGRKILNADEVLQIVNGRLVARDVDVNRTIQDAIARRGNLDFNMNVISLPLTTENLERHVVHVLPQGFGGDSHGGRPGSVASAILVCEARLKGLANEDVIRRAYQLTPTELRVLLALFDVGGISEVSASLGVSKSTVKTHVARLFAKTGASRQADLVKLVAGFMPMFTT</sequence>
<dbReference type="InterPro" id="IPR036388">
    <property type="entry name" value="WH-like_DNA-bd_sf"/>
</dbReference>
<evidence type="ECO:0000259" key="2">
    <source>
        <dbReference type="SMART" id="SM00421"/>
    </source>
</evidence>
<dbReference type="RefSeq" id="WP_231318329.1">
    <property type="nucleotide sequence ID" value="NZ_CP088156.1"/>
</dbReference>
<dbReference type="Pfam" id="PF00196">
    <property type="entry name" value="GerE"/>
    <property type="match status" value="1"/>
</dbReference>
<keyword evidence="4" id="KW-1185">Reference proteome</keyword>
<dbReference type="EMBL" id="CP088156">
    <property type="protein sequence ID" value="UFZ02540.1"/>
    <property type="molecule type" value="Genomic_DNA"/>
</dbReference>
<evidence type="ECO:0000313" key="4">
    <source>
        <dbReference type="Proteomes" id="UP001431010"/>
    </source>
</evidence>
<dbReference type="Gene3D" id="1.10.10.10">
    <property type="entry name" value="Winged helix-like DNA-binding domain superfamily/Winged helix DNA-binding domain"/>
    <property type="match status" value="1"/>
</dbReference>
<dbReference type="InterPro" id="IPR000792">
    <property type="entry name" value="Tscrpt_reg_LuxR_C"/>
</dbReference>
<proteinExistence type="predicted"/>
<name>A0ABY3R5F6_9BRAD</name>
<dbReference type="InterPro" id="IPR000014">
    <property type="entry name" value="PAS"/>
</dbReference>
<organism evidence="3 4">
    <name type="scientific">Bradyrhizobium ontarionense</name>
    <dbReference type="NCBI Taxonomy" id="2898149"/>
    <lineage>
        <taxon>Bacteria</taxon>
        <taxon>Pseudomonadati</taxon>
        <taxon>Pseudomonadota</taxon>
        <taxon>Alphaproteobacteria</taxon>
        <taxon>Hyphomicrobiales</taxon>
        <taxon>Nitrobacteraceae</taxon>
        <taxon>Bradyrhizobium</taxon>
    </lineage>
</organism>
<evidence type="ECO:0000313" key="3">
    <source>
        <dbReference type="EMBL" id="UFZ02540.1"/>
    </source>
</evidence>
<evidence type="ECO:0000259" key="1">
    <source>
        <dbReference type="SMART" id="SM00091"/>
    </source>
</evidence>
<dbReference type="SUPFAM" id="SSF46894">
    <property type="entry name" value="C-terminal effector domain of the bipartite response regulators"/>
    <property type="match status" value="1"/>
</dbReference>
<protein>
    <submittedName>
        <fullName evidence="3">LuxR C-terminal-related transcriptional regulator</fullName>
    </submittedName>
</protein>
<feature type="domain" description="HTH luxR-type" evidence="2">
    <location>
        <begin position="300"/>
        <end position="357"/>
    </location>
</feature>
<feature type="domain" description="PAS" evidence="1">
    <location>
        <begin position="170"/>
        <end position="232"/>
    </location>
</feature>
<accession>A0ABY3R5F6</accession>
<dbReference type="SMART" id="SM00421">
    <property type="entry name" value="HTH_LUXR"/>
    <property type="match status" value="1"/>
</dbReference>
<dbReference type="Proteomes" id="UP001431010">
    <property type="component" value="Chromosome"/>
</dbReference>
<reference evidence="3" key="1">
    <citation type="journal article" date="2024" name="Antonie Van Leeuwenhoek">
        <title>Bradyrhizobium ontarionense sp. nov., a novel bacterial symbiont isolated from Aeschynomene indica (Indian jointvetch), harbours photosynthesis, nitrogen fixation and nitrous oxide (N2O) reductase genes.</title>
        <authorList>
            <person name="Bromfield E.S.P."/>
            <person name="Cloutier S."/>
        </authorList>
    </citation>
    <scope>NUCLEOTIDE SEQUENCE</scope>
    <source>
        <strain evidence="3">A19</strain>
    </source>
</reference>
<dbReference type="InterPro" id="IPR016032">
    <property type="entry name" value="Sig_transdc_resp-reg_C-effctor"/>
</dbReference>